<dbReference type="Proteomes" id="UP000326179">
    <property type="component" value="Chromosome"/>
</dbReference>
<feature type="region of interest" description="Disordered" evidence="1">
    <location>
        <begin position="219"/>
        <end position="244"/>
    </location>
</feature>
<feature type="domain" description="SCP" evidence="3">
    <location>
        <begin position="106"/>
        <end position="218"/>
    </location>
</feature>
<dbReference type="PANTHER" id="PTHR31157">
    <property type="entry name" value="SCP DOMAIN-CONTAINING PROTEIN"/>
    <property type="match status" value="1"/>
</dbReference>
<gene>
    <name evidence="4" type="ORF">GFH48_38120</name>
</gene>
<protein>
    <submittedName>
        <fullName evidence="4">CAP domain-containing protein</fullName>
    </submittedName>
</protein>
<feature type="signal peptide" evidence="2">
    <location>
        <begin position="1"/>
        <end position="31"/>
    </location>
</feature>
<evidence type="ECO:0000256" key="2">
    <source>
        <dbReference type="SAM" id="SignalP"/>
    </source>
</evidence>
<feature type="compositionally biased region" description="Gly residues" evidence="1">
    <location>
        <begin position="235"/>
        <end position="244"/>
    </location>
</feature>
<dbReference type="PANTHER" id="PTHR31157:SF1">
    <property type="entry name" value="SCP DOMAIN-CONTAINING PROTEIN"/>
    <property type="match status" value="1"/>
</dbReference>
<accession>A0A5Q0LS40</accession>
<dbReference type="SUPFAM" id="SSF55797">
    <property type="entry name" value="PR-1-like"/>
    <property type="match status" value="1"/>
</dbReference>
<evidence type="ECO:0000313" key="5">
    <source>
        <dbReference type="Proteomes" id="UP000326179"/>
    </source>
</evidence>
<feature type="region of interest" description="Disordered" evidence="1">
    <location>
        <begin position="31"/>
        <end position="66"/>
    </location>
</feature>
<dbReference type="InterPro" id="IPR014044">
    <property type="entry name" value="CAP_dom"/>
</dbReference>
<feature type="chain" id="PRO_5024870018" evidence="2">
    <location>
        <begin position="32"/>
        <end position="244"/>
    </location>
</feature>
<keyword evidence="5" id="KW-1185">Reference proteome</keyword>
<organism evidence="4 5">
    <name type="scientific">Streptomyces fagopyri</name>
    <dbReference type="NCBI Taxonomy" id="2662397"/>
    <lineage>
        <taxon>Bacteria</taxon>
        <taxon>Bacillati</taxon>
        <taxon>Actinomycetota</taxon>
        <taxon>Actinomycetes</taxon>
        <taxon>Kitasatosporales</taxon>
        <taxon>Streptomycetaceae</taxon>
        <taxon>Streptomyces</taxon>
    </lineage>
</organism>
<feature type="region of interest" description="Disordered" evidence="1">
    <location>
        <begin position="135"/>
        <end position="154"/>
    </location>
</feature>
<dbReference type="Pfam" id="PF00188">
    <property type="entry name" value="CAP"/>
    <property type="match status" value="1"/>
</dbReference>
<dbReference type="CDD" id="cd05379">
    <property type="entry name" value="CAP_bacterial"/>
    <property type="match status" value="1"/>
</dbReference>
<keyword evidence="2" id="KW-0732">Signal</keyword>
<evidence type="ECO:0000259" key="3">
    <source>
        <dbReference type="Pfam" id="PF00188"/>
    </source>
</evidence>
<sequence length="244" mass="24945">MRKYRRKARCRTAGVAALVLSVLAIPSAAMASPAERGTGDVGAHGRRAGGKGASAEGRWSGGPWTSWRTVTTARPATVPGSPAPAARLGAPDAAAPGSRVVDHVVALVNRARGKAGCSPVTLNAKLSKAARRHSADMAGHRNMSHRGSDGSGPGRRITRAGYDWSAYGENVAYGYSTAAAVMAAWMSSPGHRRNILTCGFTEIGVGLAQPGSYWTQDFGTGRRSVPSGSARPSGVLGGAAAGRA</sequence>
<evidence type="ECO:0000256" key="1">
    <source>
        <dbReference type="SAM" id="MobiDB-lite"/>
    </source>
</evidence>
<reference evidence="4 5" key="1">
    <citation type="submission" date="2019-10" db="EMBL/GenBank/DDBJ databases">
        <title>A novel species.</title>
        <authorList>
            <person name="Gao J."/>
        </authorList>
    </citation>
    <scope>NUCLEOTIDE SEQUENCE [LARGE SCALE GENOMIC DNA]</scope>
    <source>
        <strain evidence="4 5">QMT-28</strain>
    </source>
</reference>
<dbReference type="Gene3D" id="3.40.33.10">
    <property type="entry name" value="CAP"/>
    <property type="match status" value="1"/>
</dbReference>
<evidence type="ECO:0000313" key="4">
    <source>
        <dbReference type="EMBL" id="QFZ79164.1"/>
    </source>
</evidence>
<name>A0A5Q0LS40_9ACTN</name>
<dbReference type="KEGG" id="sfy:GFH48_38120"/>
<dbReference type="InterPro" id="IPR035940">
    <property type="entry name" value="CAP_sf"/>
</dbReference>
<proteinExistence type="predicted"/>
<dbReference type="EMBL" id="CP045643">
    <property type="protein sequence ID" value="QFZ79164.1"/>
    <property type="molecule type" value="Genomic_DNA"/>
</dbReference>
<dbReference type="AlphaFoldDB" id="A0A5Q0LS40"/>